<dbReference type="Gene3D" id="3.40.50.1820">
    <property type="entry name" value="alpha/beta hydrolase"/>
    <property type="match status" value="1"/>
</dbReference>
<evidence type="ECO:0000256" key="1">
    <source>
        <dbReference type="SAM" id="Phobius"/>
    </source>
</evidence>
<keyword evidence="1" id="KW-0472">Membrane</keyword>
<dbReference type="PANTHER" id="PTHR43798:SF5">
    <property type="entry name" value="MONOACYLGLYCEROL LIPASE ABHD6"/>
    <property type="match status" value="1"/>
</dbReference>
<gene>
    <name evidence="3" type="ORF">HNQ86_002027</name>
</gene>
<dbReference type="PANTHER" id="PTHR43798">
    <property type="entry name" value="MONOACYLGLYCEROL LIPASE"/>
    <property type="match status" value="1"/>
</dbReference>
<evidence type="ECO:0000313" key="4">
    <source>
        <dbReference type="Proteomes" id="UP000560000"/>
    </source>
</evidence>
<dbReference type="InterPro" id="IPR050266">
    <property type="entry name" value="AB_hydrolase_sf"/>
</dbReference>
<dbReference type="PRINTS" id="PR00111">
    <property type="entry name" value="ABHYDROLASE"/>
</dbReference>
<dbReference type="RefSeq" id="WP_052394491.1">
    <property type="nucleotide sequence ID" value="NZ_JACHET010000001.1"/>
</dbReference>
<evidence type="ECO:0000259" key="2">
    <source>
        <dbReference type="Pfam" id="PF00561"/>
    </source>
</evidence>
<dbReference type="EMBL" id="JACHET010000001">
    <property type="protein sequence ID" value="MBB6184682.1"/>
    <property type="molecule type" value="Genomic_DNA"/>
</dbReference>
<dbReference type="AlphaFoldDB" id="A0A841KHQ3"/>
<feature type="transmembrane region" description="Helical" evidence="1">
    <location>
        <begin position="20"/>
        <end position="41"/>
    </location>
</feature>
<dbReference type="GO" id="GO:0047372">
    <property type="term" value="F:monoacylglycerol lipase activity"/>
    <property type="evidence" value="ECO:0007669"/>
    <property type="project" value="TreeGrafter"/>
</dbReference>
<sequence length="328" mass="36523">MTRPLPTDRPLWKYLLLRRLKMLLALAVLIAVIGGGLYLFAPQWLMQVNTWRKAEQAGLTTHYVQIGDTDWAYYEGGQGPTIVLLHGYGTDRNVWLKVAPTLTRNFHLIIPDLPGWGESTRNAGDNYDISHQAERLHAFVHTLQLKHFVLVGHSMGGAIAGVYASEHLDNVSALALVSSFGLDFVKNDFARRALSGHNPFAFDDRAGLERMLRLVFAQPPSMPSRFADVMVDRERASHAFLDKVFKELVQPDQYTILDKRLGKLTMPVLGLWCRKDKIIDVSALSTLRNGLTHAPSISATVLNGCGHVPELEKPDETARILAGFAVAH</sequence>
<dbReference type="Proteomes" id="UP000560000">
    <property type="component" value="Unassembled WGS sequence"/>
</dbReference>
<dbReference type="Pfam" id="PF00561">
    <property type="entry name" value="Abhydrolase_1"/>
    <property type="match status" value="1"/>
</dbReference>
<keyword evidence="1" id="KW-1133">Transmembrane helix</keyword>
<evidence type="ECO:0000313" key="3">
    <source>
        <dbReference type="EMBL" id="MBB6184682.1"/>
    </source>
</evidence>
<feature type="domain" description="AB hydrolase-1" evidence="2">
    <location>
        <begin position="80"/>
        <end position="313"/>
    </location>
</feature>
<accession>A0A841KHQ3</accession>
<dbReference type="GO" id="GO:0046464">
    <property type="term" value="P:acylglycerol catabolic process"/>
    <property type="evidence" value="ECO:0007669"/>
    <property type="project" value="TreeGrafter"/>
</dbReference>
<keyword evidence="1" id="KW-0812">Transmembrane</keyword>
<reference evidence="3 4" key="1">
    <citation type="submission" date="2020-08" db="EMBL/GenBank/DDBJ databases">
        <title>Genomic Encyclopedia of Type Strains, Phase IV (KMG-IV): sequencing the most valuable type-strain genomes for metagenomic binning, comparative biology and taxonomic classification.</title>
        <authorList>
            <person name="Goeker M."/>
        </authorList>
    </citation>
    <scope>NUCLEOTIDE SEQUENCE [LARGE SCALE GENOMIC DNA]</scope>
    <source>
        <strain evidence="3 4">DSM 107085</strain>
    </source>
</reference>
<dbReference type="InterPro" id="IPR029058">
    <property type="entry name" value="AB_hydrolase_fold"/>
</dbReference>
<name>A0A841KHQ3_9GAMM</name>
<comment type="caution">
    <text evidence="3">The sequence shown here is derived from an EMBL/GenBank/DDBJ whole genome shotgun (WGS) entry which is preliminary data.</text>
</comment>
<protein>
    <submittedName>
        <fullName evidence="3">Pimeloyl-ACP methyl ester carboxylesterase</fullName>
    </submittedName>
</protein>
<dbReference type="SUPFAM" id="SSF53474">
    <property type="entry name" value="alpha/beta-Hydrolases"/>
    <property type="match status" value="1"/>
</dbReference>
<organism evidence="3 4">
    <name type="scientific">Oleiagrimonas soli</name>
    <dbReference type="NCBI Taxonomy" id="1543381"/>
    <lineage>
        <taxon>Bacteria</taxon>
        <taxon>Pseudomonadati</taxon>
        <taxon>Pseudomonadota</taxon>
        <taxon>Gammaproteobacteria</taxon>
        <taxon>Lysobacterales</taxon>
        <taxon>Rhodanobacteraceae</taxon>
        <taxon>Oleiagrimonas</taxon>
    </lineage>
</organism>
<proteinExistence type="predicted"/>
<dbReference type="InterPro" id="IPR000073">
    <property type="entry name" value="AB_hydrolase_1"/>
</dbReference>
<dbReference type="GO" id="GO:0016020">
    <property type="term" value="C:membrane"/>
    <property type="evidence" value="ECO:0007669"/>
    <property type="project" value="TreeGrafter"/>
</dbReference>